<dbReference type="PANTHER" id="PTHR45856">
    <property type="entry name" value="ALPHA/BETA-HYDROLASES SUPERFAMILY PROTEIN"/>
    <property type="match status" value="1"/>
</dbReference>
<dbReference type="PROSITE" id="PS51257">
    <property type="entry name" value="PROKAR_LIPOPROTEIN"/>
    <property type="match status" value="1"/>
</dbReference>
<dbReference type="EMBL" id="UINC01128442">
    <property type="protein sequence ID" value="SVD08192.1"/>
    <property type="molecule type" value="Genomic_DNA"/>
</dbReference>
<dbReference type="CDD" id="cd00519">
    <property type="entry name" value="Lipase_3"/>
    <property type="match status" value="1"/>
</dbReference>
<dbReference type="GO" id="GO:0006629">
    <property type="term" value="P:lipid metabolic process"/>
    <property type="evidence" value="ECO:0007669"/>
    <property type="project" value="InterPro"/>
</dbReference>
<protein>
    <recommendedName>
        <fullName evidence="1">Fungal lipase-type domain-containing protein</fullName>
    </recommendedName>
</protein>
<sequence>MRYIRNIVIGTLLAITSGVVLYSCSFTNTFLYDEGKSGTRDTLPIPKSRSGSSLDTLIKMGEFAKLIYTSKGVFADGAVSPDEPEFYGMNTMIQKQYQVRDNDYSYYVDQESYNDVSIIVFRGTANQQNYLDDINILRTDDRRLELKLHSGFRKVASIMYGDIVKHYELDHKVILVGHSLGGAIAQIIGMWMDHIHNSEGVKRYDVQIFTFGSPKVSTTFIHNKPRHWRVIDKKDPVPFLPPYPYVHSGIVIDVNTLDWSENHKEGSFTDTDSKDHSIKDYLDILYNQSDCDAKCRGSQEIRE</sequence>
<dbReference type="InterPro" id="IPR002921">
    <property type="entry name" value="Fungal_lipase-type"/>
</dbReference>
<dbReference type="AlphaFoldDB" id="A0A382SF39"/>
<reference evidence="2" key="1">
    <citation type="submission" date="2018-05" db="EMBL/GenBank/DDBJ databases">
        <authorList>
            <person name="Lanie J.A."/>
            <person name="Ng W.-L."/>
            <person name="Kazmierczak K.M."/>
            <person name="Andrzejewski T.M."/>
            <person name="Davidsen T.M."/>
            <person name="Wayne K.J."/>
            <person name="Tettelin H."/>
            <person name="Glass J.I."/>
            <person name="Rusch D."/>
            <person name="Podicherti R."/>
            <person name="Tsui H.-C.T."/>
            <person name="Winkler M.E."/>
        </authorList>
    </citation>
    <scope>NUCLEOTIDE SEQUENCE</scope>
</reference>
<accession>A0A382SF39</accession>
<dbReference type="Gene3D" id="3.40.50.1820">
    <property type="entry name" value="alpha/beta hydrolase"/>
    <property type="match status" value="1"/>
</dbReference>
<evidence type="ECO:0000259" key="1">
    <source>
        <dbReference type="Pfam" id="PF01764"/>
    </source>
</evidence>
<name>A0A382SF39_9ZZZZ</name>
<feature type="domain" description="Fungal lipase-type" evidence="1">
    <location>
        <begin position="119"/>
        <end position="242"/>
    </location>
</feature>
<gene>
    <name evidence="2" type="ORF">METZ01_LOCUS361046</name>
</gene>
<proteinExistence type="predicted"/>
<dbReference type="Pfam" id="PF01764">
    <property type="entry name" value="Lipase_3"/>
    <property type="match status" value="1"/>
</dbReference>
<dbReference type="SUPFAM" id="SSF53474">
    <property type="entry name" value="alpha/beta-Hydrolases"/>
    <property type="match status" value="1"/>
</dbReference>
<dbReference type="InterPro" id="IPR029058">
    <property type="entry name" value="AB_hydrolase_fold"/>
</dbReference>
<dbReference type="InterPro" id="IPR051218">
    <property type="entry name" value="Sec_MonoDiacylglyc_Lipase"/>
</dbReference>
<evidence type="ECO:0000313" key="2">
    <source>
        <dbReference type="EMBL" id="SVD08192.1"/>
    </source>
</evidence>
<organism evidence="2">
    <name type="scientific">marine metagenome</name>
    <dbReference type="NCBI Taxonomy" id="408172"/>
    <lineage>
        <taxon>unclassified sequences</taxon>
        <taxon>metagenomes</taxon>
        <taxon>ecological metagenomes</taxon>
    </lineage>
</organism>
<dbReference type="PANTHER" id="PTHR45856:SF24">
    <property type="entry name" value="FUNGAL LIPASE-LIKE DOMAIN-CONTAINING PROTEIN"/>
    <property type="match status" value="1"/>
</dbReference>